<dbReference type="AlphaFoldDB" id="A0A317V1E9"/>
<dbReference type="Gene3D" id="1.10.3970.10">
    <property type="entry name" value="BSD domain"/>
    <property type="match status" value="1"/>
</dbReference>
<feature type="compositionally biased region" description="Polar residues" evidence="2">
    <location>
        <begin position="340"/>
        <end position="349"/>
    </location>
</feature>
<feature type="compositionally biased region" description="Acidic residues" evidence="2">
    <location>
        <begin position="321"/>
        <end position="334"/>
    </location>
</feature>
<feature type="compositionally biased region" description="Polar residues" evidence="2">
    <location>
        <begin position="374"/>
        <end position="396"/>
    </location>
</feature>
<sequence>MDVAYDHIQEEIFSSNDSSKKETAQNEPTTQDRPNVDLNTELQETFRAFSASPWGARIGGLWDNVRKQSESYYEGARQEYAAASEEAVKGFSDLRSSIVGRTRGLSLSTAFNAGPSSSTTTTSTDKSKEEAETSTPKAAQGGDQEATGSSEGFLSRFKAEAARRLKEIEKAEEAADEAILRFGMNIGQKLRDAVSIVPPSNESSDKLLFESKDAEGKRVIHATRFEAQLHVIHSNLESFSKDPVSDEWAAFKQAFNVDDKTDAIAADLEKYPELRSAMEKLVPEQVEYATFWSRYYFLRLVIETEEQKRKELLKDVNVDEEEVKWDDDSDDDTDSPSTPQVKSSANKTETPAAAAAAPTDKDTLKPTEPRRSNDQQSQPDSESSYDLVSGATSRTPASPKEKPKDDESDDDWE</sequence>
<feature type="compositionally biased region" description="Basic and acidic residues" evidence="2">
    <location>
        <begin position="359"/>
        <end position="373"/>
    </location>
</feature>
<dbReference type="SUPFAM" id="SSF140383">
    <property type="entry name" value="BSD domain-like"/>
    <property type="match status" value="1"/>
</dbReference>
<evidence type="ECO:0000256" key="1">
    <source>
        <dbReference type="SAM" id="Coils"/>
    </source>
</evidence>
<evidence type="ECO:0000313" key="4">
    <source>
        <dbReference type="EMBL" id="PWY68103.1"/>
    </source>
</evidence>
<dbReference type="SMART" id="SM00751">
    <property type="entry name" value="BSD"/>
    <property type="match status" value="1"/>
</dbReference>
<accession>A0A317V1E9</accession>
<dbReference type="InterPro" id="IPR051494">
    <property type="entry name" value="BSD_domain-containing"/>
</dbReference>
<gene>
    <name evidence="4" type="ORF">BO94DRAFT_540298</name>
</gene>
<feature type="region of interest" description="Disordered" evidence="2">
    <location>
        <begin position="1"/>
        <end position="36"/>
    </location>
</feature>
<dbReference type="Pfam" id="PF03909">
    <property type="entry name" value="BSD"/>
    <property type="match status" value="1"/>
</dbReference>
<proteinExistence type="predicted"/>
<dbReference type="EMBL" id="MSFK01000045">
    <property type="protein sequence ID" value="PWY68103.1"/>
    <property type="molecule type" value="Genomic_DNA"/>
</dbReference>
<dbReference type="PANTHER" id="PTHR16019">
    <property type="entry name" value="SYNAPSE-ASSOCIATED PROTEIN"/>
    <property type="match status" value="1"/>
</dbReference>
<dbReference type="RefSeq" id="XP_025462125.1">
    <property type="nucleotide sequence ID" value="XM_025612889.1"/>
</dbReference>
<feature type="region of interest" description="Disordered" evidence="2">
    <location>
        <begin position="108"/>
        <end position="153"/>
    </location>
</feature>
<dbReference type="PANTHER" id="PTHR16019:SF5">
    <property type="entry name" value="BSD DOMAIN-CONTAINING PROTEIN 1"/>
    <property type="match status" value="1"/>
</dbReference>
<evidence type="ECO:0000256" key="2">
    <source>
        <dbReference type="SAM" id="MobiDB-lite"/>
    </source>
</evidence>
<evidence type="ECO:0000259" key="3">
    <source>
        <dbReference type="PROSITE" id="PS50858"/>
    </source>
</evidence>
<feature type="domain" description="BSD" evidence="3">
    <location>
        <begin position="251"/>
        <end position="303"/>
    </location>
</feature>
<dbReference type="GO" id="GO:0005737">
    <property type="term" value="C:cytoplasm"/>
    <property type="evidence" value="ECO:0007669"/>
    <property type="project" value="TreeGrafter"/>
</dbReference>
<feature type="compositionally biased region" description="Polar residues" evidence="2">
    <location>
        <begin position="25"/>
        <end position="36"/>
    </location>
</feature>
<reference evidence="4 5" key="1">
    <citation type="submission" date="2016-12" db="EMBL/GenBank/DDBJ databases">
        <title>The genomes of Aspergillus section Nigri reveals drivers in fungal speciation.</title>
        <authorList>
            <consortium name="DOE Joint Genome Institute"/>
            <person name="Vesth T.C."/>
            <person name="Nybo J."/>
            <person name="Theobald S."/>
            <person name="Brandl J."/>
            <person name="Frisvad J.C."/>
            <person name="Nielsen K.F."/>
            <person name="Lyhne E.K."/>
            <person name="Kogle M.E."/>
            <person name="Kuo A."/>
            <person name="Riley R."/>
            <person name="Clum A."/>
            <person name="Nolan M."/>
            <person name="Lipzen A."/>
            <person name="Salamov A."/>
            <person name="Henrissat B."/>
            <person name="Wiebenga A."/>
            <person name="De Vries R.P."/>
            <person name="Grigoriev I.V."/>
            <person name="Mortensen U.H."/>
            <person name="Andersen M.R."/>
            <person name="Baker S.E."/>
        </authorList>
    </citation>
    <scope>NUCLEOTIDE SEQUENCE [LARGE SCALE GENOMIC DNA]</scope>
    <source>
        <strain evidence="4 5">CBS 115572</strain>
    </source>
</reference>
<organism evidence="4 5">
    <name type="scientific">Aspergillus sclerotioniger CBS 115572</name>
    <dbReference type="NCBI Taxonomy" id="1450535"/>
    <lineage>
        <taxon>Eukaryota</taxon>
        <taxon>Fungi</taxon>
        <taxon>Dikarya</taxon>
        <taxon>Ascomycota</taxon>
        <taxon>Pezizomycotina</taxon>
        <taxon>Eurotiomycetes</taxon>
        <taxon>Eurotiomycetidae</taxon>
        <taxon>Eurotiales</taxon>
        <taxon>Aspergillaceae</taxon>
        <taxon>Aspergillus</taxon>
        <taxon>Aspergillus subgen. Circumdati</taxon>
    </lineage>
</organism>
<evidence type="ECO:0000313" key="5">
    <source>
        <dbReference type="Proteomes" id="UP000246702"/>
    </source>
</evidence>
<dbReference type="Proteomes" id="UP000246702">
    <property type="component" value="Unassembled WGS sequence"/>
</dbReference>
<comment type="caution">
    <text evidence="4">The sequence shown here is derived from an EMBL/GenBank/DDBJ whole genome shotgun (WGS) entry which is preliminary data.</text>
</comment>
<dbReference type="InterPro" id="IPR035925">
    <property type="entry name" value="BSD_dom_sf"/>
</dbReference>
<dbReference type="InterPro" id="IPR005607">
    <property type="entry name" value="BSD_dom"/>
</dbReference>
<keyword evidence="5" id="KW-1185">Reference proteome</keyword>
<protein>
    <submittedName>
        <fullName evidence="4">BSD-domain-containing protein</fullName>
    </submittedName>
</protein>
<keyword evidence="1" id="KW-0175">Coiled coil</keyword>
<dbReference type="GeneID" id="37115032"/>
<feature type="coiled-coil region" evidence="1">
    <location>
        <begin position="154"/>
        <end position="181"/>
    </location>
</feature>
<feature type="region of interest" description="Disordered" evidence="2">
    <location>
        <begin position="321"/>
        <end position="413"/>
    </location>
</feature>
<feature type="compositionally biased region" description="Basic and acidic residues" evidence="2">
    <location>
        <begin position="1"/>
        <end position="10"/>
    </location>
</feature>
<dbReference type="PROSITE" id="PS50858">
    <property type="entry name" value="BSD"/>
    <property type="match status" value="1"/>
</dbReference>
<name>A0A317V1E9_9EURO</name>
<dbReference type="OrthoDB" id="73788at2759"/>